<dbReference type="Proteomes" id="UP001163321">
    <property type="component" value="Chromosome 4"/>
</dbReference>
<accession>A0ACC0W4R5</accession>
<protein>
    <submittedName>
        <fullName evidence="1">Uncharacterized protein</fullName>
    </submittedName>
</protein>
<keyword evidence="2" id="KW-1185">Reference proteome</keyword>
<sequence>MESLQKLLEESFPSKHDMVGRLKRHFSAQGNSSAMLYQHFKSGNVSKLNRDTCKVQTDDMDPAMSACMLEVYEEVMQFAEGENILVWKIPFVKKVVLPPPGTSAGPATPLETILKEFEEQMSSNFDEFFQFIDQDYVAPATTSALDYSIFN</sequence>
<evidence type="ECO:0000313" key="1">
    <source>
        <dbReference type="EMBL" id="KAI9913717.1"/>
    </source>
</evidence>
<proteinExistence type="predicted"/>
<comment type="caution">
    <text evidence="1">The sequence shown here is derived from an EMBL/GenBank/DDBJ whole genome shotgun (WGS) entry which is preliminary data.</text>
</comment>
<name>A0ACC0W4R5_9STRA</name>
<dbReference type="EMBL" id="CM047583">
    <property type="protein sequence ID" value="KAI9913717.1"/>
    <property type="molecule type" value="Genomic_DNA"/>
</dbReference>
<reference evidence="1 2" key="1">
    <citation type="journal article" date="2022" name="bioRxiv">
        <title>The genome of the oomycete Peronosclerospora sorghi, a cosmopolitan pathogen of maize and sorghum, is inflated with dispersed pseudogenes.</title>
        <authorList>
            <person name="Fletcher K."/>
            <person name="Martin F."/>
            <person name="Isakeit T."/>
            <person name="Cavanaugh K."/>
            <person name="Magill C."/>
            <person name="Michelmore R."/>
        </authorList>
    </citation>
    <scope>NUCLEOTIDE SEQUENCE [LARGE SCALE GENOMIC DNA]</scope>
    <source>
        <strain evidence="1">P6</strain>
    </source>
</reference>
<evidence type="ECO:0000313" key="2">
    <source>
        <dbReference type="Proteomes" id="UP001163321"/>
    </source>
</evidence>
<gene>
    <name evidence="1" type="ORF">PsorP6_005349</name>
</gene>
<organism evidence="1 2">
    <name type="scientific">Peronosclerospora sorghi</name>
    <dbReference type="NCBI Taxonomy" id="230839"/>
    <lineage>
        <taxon>Eukaryota</taxon>
        <taxon>Sar</taxon>
        <taxon>Stramenopiles</taxon>
        <taxon>Oomycota</taxon>
        <taxon>Peronosporomycetes</taxon>
        <taxon>Peronosporales</taxon>
        <taxon>Peronosporaceae</taxon>
        <taxon>Peronosclerospora</taxon>
    </lineage>
</organism>